<evidence type="ECO:0000256" key="4">
    <source>
        <dbReference type="ARBA" id="ARBA00023242"/>
    </source>
</evidence>
<evidence type="ECO:0000313" key="10">
    <source>
        <dbReference type="EMBL" id="CAF3843911.1"/>
    </source>
</evidence>
<organism evidence="10 11">
    <name type="scientific">Adineta steineri</name>
    <dbReference type="NCBI Taxonomy" id="433720"/>
    <lineage>
        <taxon>Eukaryota</taxon>
        <taxon>Metazoa</taxon>
        <taxon>Spiralia</taxon>
        <taxon>Gnathifera</taxon>
        <taxon>Rotifera</taxon>
        <taxon>Eurotatoria</taxon>
        <taxon>Bdelloidea</taxon>
        <taxon>Adinetida</taxon>
        <taxon>Adinetidae</taxon>
        <taxon>Adineta</taxon>
    </lineage>
</organism>
<dbReference type="EMBL" id="CAJNOG010000018">
    <property type="protein sequence ID" value="CAF0767201.1"/>
    <property type="molecule type" value="Genomic_DNA"/>
</dbReference>
<evidence type="ECO:0000256" key="1">
    <source>
        <dbReference type="ARBA" id="ARBA00004123"/>
    </source>
</evidence>
<proteinExistence type="predicted"/>
<evidence type="ECO:0000256" key="6">
    <source>
        <dbReference type="RuleBase" id="RU000682"/>
    </source>
</evidence>
<dbReference type="InterPro" id="IPR020479">
    <property type="entry name" value="HD_metazoa"/>
</dbReference>
<evidence type="ECO:0000256" key="7">
    <source>
        <dbReference type="SAM" id="MobiDB-lite"/>
    </source>
</evidence>
<accession>A0A819E3X4</accession>
<dbReference type="Proteomes" id="UP000663845">
    <property type="component" value="Unassembled WGS sequence"/>
</dbReference>
<feature type="domain" description="Homeobox" evidence="8">
    <location>
        <begin position="113"/>
        <end position="173"/>
    </location>
</feature>
<gene>
    <name evidence="9" type="ORF">JYZ213_LOCUS3406</name>
    <name evidence="10" type="ORF">OXD698_LOCUS20854</name>
</gene>
<keyword evidence="4 5" id="KW-0539">Nucleus</keyword>
<evidence type="ECO:0000256" key="2">
    <source>
        <dbReference type="ARBA" id="ARBA00023125"/>
    </source>
</evidence>
<dbReference type="AlphaFoldDB" id="A0A819E3X4"/>
<feature type="DNA-binding region" description="Homeobox" evidence="5">
    <location>
        <begin position="115"/>
        <end position="174"/>
    </location>
</feature>
<reference evidence="10" key="1">
    <citation type="submission" date="2021-02" db="EMBL/GenBank/DDBJ databases">
        <authorList>
            <person name="Nowell W R."/>
        </authorList>
    </citation>
    <scope>NUCLEOTIDE SEQUENCE</scope>
</reference>
<name>A0A819E3X4_9BILA</name>
<keyword evidence="2 5" id="KW-0238">DNA-binding</keyword>
<keyword evidence="3 5" id="KW-0371">Homeobox</keyword>
<feature type="compositionally biased region" description="Low complexity" evidence="7">
    <location>
        <begin position="47"/>
        <end position="59"/>
    </location>
</feature>
<dbReference type="EMBL" id="CAJOAZ010001680">
    <property type="protein sequence ID" value="CAF3843911.1"/>
    <property type="molecule type" value="Genomic_DNA"/>
</dbReference>
<dbReference type="InterPro" id="IPR050848">
    <property type="entry name" value="Homeobox_TF"/>
</dbReference>
<protein>
    <recommendedName>
        <fullName evidence="8">Homeobox domain-containing protein</fullName>
    </recommendedName>
</protein>
<feature type="region of interest" description="Disordered" evidence="7">
    <location>
        <begin position="47"/>
        <end position="120"/>
    </location>
</feature>
<evidence type="ECO:0000259" key="8">
    <source>
        <dbReference type="PROSITE" id="PS50071"/>
    </source>
</evidence>
<comment type="subcellular location">
    <subcellularLocation>
        <location evidence="1 5 6">Nucleus</location>
    </subcellularLocation>
</comment>
<dbReference type="PROSITE" id="PS00027">
    <property type="entry name" value="HOMEOBOX_1"/>
    <property type="match status" value="1"/>
</dbReference>
<dbReference type="InterPro" id="IPR001356">
    <property type="entry name" value="HD"/>
</dbReference>
<dbReference type="Pfam" id="PF00046">
    <property type="entry name" value="Homeodomain"/>
    <property type="match status" value="1"/>
</dbReference>
<dbReference type="SUPFAM" id="SSF46689">
    <property type="entry name" value="Homeodomain-like"/>
    <property type="match status" value="1"/>
</dbReference>
<evidence type="ECO:0000256" key="3">
    <source>
        <dbReference type="ARBA" id="ARBA00023155"/>
    </source>
</evidence>
<dbReference type="PANTHER" id="PTHR24333:SF5">
    <property type="entry name" value="VENT HOMEOBOX"/>
    <property type="match status" value="1"/>
</dbReference>
<evidence type="ECO:0000256" key="5">
    <source>
        <dbReference type="PROSITE-ProRule" id="PRU00108"/>
    </source>
</evidence>
<evidence type="ECO:0000313" key="11">
    <source>
        <dbReference type="Proteomes" id="UP000663844"/>
    </source>
</evidence>
<feature type="region of interest" description="Disordered" evidence="7">
    <location>
        <begin position="235"/>
        <end position="254"/>
    </location>
</feature>
<evidence type="ECO:0000313" key="9">
    <source>
        <dbReference type="EMBL" id="CAF0767201.1"/>
    </source>
</evidence>
<dbReference type="Proteomes" id="UP000663844">
    <property type="component" value="Unassembled WGS sequence"/>
</dbReference>
<dbReference type="PRINTS" id="PR00024">
    <property type="entry name" value="HOMEOBOX"/>
</dbReference>
<dbReference type="SMART" id="SM00389">
    <property type="entry name" value="HOX"/>
    <property type="match status" value="1"/>
</dbReference>
<dbReference type="Gene3D" id="1.10.10.60">
    <property type="entry name" value="Homeodomain-like"/>
    <property type="match status" value="1"/>
</dbReference>
<feature type="compositionally biased region" description="Acidic residues" evidence="7">
    <location>
        <begin position="71"/>
        <end position="91"/>
    </location>
</feature>
<dbReference type="GO" id="GO:0003677">
    <property type="term" value="F:DNA binding"/>
    <property type="evidence" value="ECO:0007669"/>
    <property type="project" value="UniProtKB-UniRule"/>
</dbReference>
<dbReference type="GO" id="GO:0005634">
    <property type="term" value="C:nucleus"/>
    <property type="evidence" value="ECO:0007669"/>
    <property type="project" value="UniProtKB-SubCell"/>
</dbReference>
<dbReference type="GO" id="GO:0000981">
    <property type="term" value="F:DNA-binding transcription factor activity, RNA polymerase II-specific"/>
    <property type="evidence" value="ECO:0007669"/>
    <property type="project" value="InterPro"/>
</dbReference>
<sequence>MASTTRFFFMPPTMIQPPTISTKLKTKRRCCTSFYITDILGNCSRSPSPASANNNNNRNHLTSNIVKDGESMDDDDTILHDSDDDDSDIGEETSTSDSGGCHGMNGSTLKTNKKPRKARTAFTDQQLNCLEKSFERQKYLSVQDRMELAARLSLSDTQVKTWYQNRRTKWKRQAAVSLEFLEQQGSIAAVHRLLQHHHASTGVGNPHYPLWYSPYLTSSTTDPLFALQQQLSRDKNKTLSESSSSAITSPNKSV</sequence>
<dbReference type="InterPro" id="IPR009057">
    <property type="entry name" value="Homeodomain-like_sf"/>
</dbReference>
<dbReference type="CDD" id="cd00086">
    <property type="entry name" value="homeodomain"/>
    <property type="match status" value="1"/>
</dbReference>
<dbReference type="PROSITE" id="PS50071">
    <property type="entry name" value="HOMEOBOX_2"/>
    <property type="match status" value="1"/>
</dbReference>
<dbReference type="PANTHER" id="PTHR24333">
    <property type="entry name" value="HOMEO BOX HB9 LIKE A-RELATED"/>
    <property type="match status" value="1"/>
</dbReference>
<dbReference type="InterPro" id="IPR017970">
    <property type="entry name" value="Homeobox_CS"/>
</dbReference>
<comment type="caution">
    <text evidence="10">The sequence shown here is derived from an EMBL/GenBank/DDBJ whole genome shotgun (WGS) entry which is preliminary data.</text>
</comment>